<evidence type="ECO:0000256" key="1">
    <source>
        <dbReference type="ARBA" id="ARBA00004123"/>
    </source>
</evidence>
<proteinExistence type="predicted"/>
<evidence type="ECO:0000256" key="5">
    <source>
        <dbReference type="ARBA" id="ARBA00023242"/>
    </source>
</evidence>
<keyword evidence="5" id="KW-0539">Nucleus</keyword>
<organism evidence="8 9">
    <name type="scientific">Datura stramonium</name>
    <name type="common">Jimsonweed</name>
    <name type="synonym">Common thornapple</name>
    <dbReference type="NCBI Taxonomy" id="4076"/>
    <lineage>
        <taxon>Eukaryota</taxon>
        <taxon>Viridiplantae</taxon>
        <taxon>Streptophyta</taxon>
        <taxon>Embryophyta</taxon>
        <taxon>Tracheophyta</taxon>
        <taxon>Spermatophyta</taxon>
        <taxon>Magnoliopsida</taxon>
        <taxon>eudicotyledons</taxon>
        <taxon>Gunneridae</taxon>
        <taxon>Pentapetalae</taxon>
        <taxon>asterids</taxon>
        <taxon>lamiids</taxon>
        <taxon>Solanales</taxon>
        <taxon>Solanaceae</taxon>
        <taxon>Solanoideae</taxon>
        <taxon>Datureae</taxon>
        <taxon>Datura</taxon>
    </lineage>
</organism>
<gene>
    <name evidence="8" type="ORF">HAX54_022531</name>
</gene>
<keyword evidence="2" id="KW-0805">Transcription regulation</keyword>
<keyword evidence="9" id="KW-1185">Reference proteome</keyword>
<dbReference type="PROSITE" id="PS00036">
    <property type="entry name" value="BZIP_BASIC"/>
    <property type="match status" value="1"/>
</dbReference>
<accession>A0ABS8UVQ7</accession>
<evidence type="ECO:0000313" key="8">
    <source>
        <dbReference type="EMBL" id="MCD9638524.1"/>
    </source>
</evidence>
<evidence type="ECO:0000256" key="6">
    <source>
        <dbReference type="SAM" id="MobiDB-lite"/>
    </source>
</evidence>
<comment type="subcellular location">
    <subcellularLocation>
        <location evidence="1">Nucleus</location>
    </subcellularLocation>
</comment>
<dbReference type="InterPro" id="IPR004827">
    <property type="entry name" value="bZIP"/>
</dbReference>
<dbReference type="PANTHER" id="PTHR45764">
    <property type="entry name" value="BZIP TRANSCRIPTION FACTOR 44"/>
    <property type="match status" value="1"/>
</dbReference>
<feature type="region of interest" description="Disordered" evidence="6">
    <location>
        <begin position="1"/>
        <end position="54"/>
    </location>
</feature>
<dbReference type="PROSITE" id="PS50217">
    <property type="entry name" value="BZIP"/>
    <property type="match status" value="1"/>
</dbReference>
<keyword evidence="4" id="KW-0804">Transcription</keyword>
<dbReference type="CDD" id="cd14702">
    <property type="entry name" value="bZIP_plant_GBF1"/>
    <property type="match status" value="1"/>
</dbReference>
<dbReference type="InterPro" id="IPR046347">
    <property type="entry name" value="bZIP_sf"/>
</dbReference>
<dbReference type="PANTHER" id="PTHR45764:SF30">
    <property type="entry name" value="BZIP TRANSCRIPTION FACTOR 53-LIKE"/>
    <property type="match status" value="1"/>
</dbReference>
<protein>
    <recommendedName>
        <fullName evidence="7">BZIP domain-containing protein</fullName>
    </recommendedName>
</protein>
<dbReference type="Proteomes" id="UP000823775">
    <property type="component" value="Unassembled WGS sequence"/>
</dbReference>
<feature type="domain" description="BZIP" evidence="7">
    <location>
        <begin position="22"/>
        <end position="85"/>
    </location>
</feature>
<evidence type="ECO:0000313" key="9">
    <source>
        <dbReference type="Proteomes" id="UP000823775"/>
    </source>
</evidence>
<dbReference type="Pfam" id="PF00170">
    <property type="entry name" value="bZIP_1"/>
    <property type="match status" value="1"/>
</dbReference>
<sequence>MALTPQSVSSGSDADQRYAKFDERKRKRMESNRESAKRSRLRKQQRLEELTSETTQLQNQNSICRDRIDSVERNYRAVDAENNVLRAQLAELTERLNSLNSLTQFWADATGFPVDIPEIPDTLLEPWQLPCPIQPITASSDMFQF</sequence>
<feature type="compositionally biased region" description="Polar residues" evidence="6">
    <location>
        <begin position="1"/>
        <end position="13"/>
    </location>
</feature>
<dbReference type="InterPro" id="IPR045314">
    <property type="entry name" value="bZIP_plant_GBF1"/>
</dbReference>
<evidence type="ECO:0000256" key="2">
    <source>
        <dbReference type="ARBA" id="ARBA00023015"/>
    </source>
</evidence>
<evidence type="ECO:0000256" key="4">
    <source>
        <dbReference type="ARBA" id="ARBA00023163"/>
    </source>
</evidence>
<dbReference type="EMBL" id="JACEIK010002719">
    <property type="protein sequence ID" value="MCD9638524.1"/>
    <property type="molecule type" value="Genomic_DNA"/>
</dbReference>
<feature type="compositionally biased region" description="Basic and acidic residues" evidence="6">
    <location>
        <begin position="14"/>
        <end position="37"/>
    </location>
</feature>
<evidence type="ECO:0000256" key="3">
    <source>
        <dbReference type="ARBA" id="ARBA00023125"/>
    </source>
</evidence>
<dbReference type="SUPFAM" id="SSF57959">
    <property type="entry name" value="Leucine zipper domain"/>
    <property type="match status" value="1"/>
</dbReference>
<name>A0ABS8UVQ7_DATST</name>
<dbReference type="Gene3D" id="1.20.5.170">
    <property type="match status" value="1"/>
</dbReference>
<keyword evidence="3" id="KW-0238">DNA-binding</keyword>
<dbReference type="SMART" id="SM00338">
    <property type="entry name" value="BRLZ"/>
    <property type="match status" value="1"/>
</dbReference>
<comment type="caution">
    <text evidence="8">The sequence shown here is derived from an EMBL/GenBank/DDBJ whole genome shotgun (WGS) entry which is preliminary data.</text>
</comment>
<evidence type="ECO:0000259" key="7">
    <source>
        <dbReference type="PROSITE" id="PS50217"/>
    </source>
</evidence>
<reference evidence="8 9" key="1">
    <citation type="journal article" date="2021" name="BMC Genomics">
        <title>Datura genome reveals duplications of psychoactive alkaloid biosynthetic genes and high mutation rate following tissue culture.</title>
        <authorList>
            <person name="Rajewski A."/>
            <person name="Carter-House D."/>
            <person name="Stajich J."/>
            <person name="Litt A."/>
        </authorList>
    </citation>
    <scope>NUCLEOTIDE SEQUENCE [LARGE SCALE GENOMIC DNA]</scope>
    <source>
        <strain evidence="8">AR-01</strain>
    </source>
</reference>